<keyword evidence="1" id="KW-0677">Repeat</keyword>
<feature type="compositionally biased region" description="Acidic residues" evidence="2">
    <location>
        <begin position="149"/>
        <end position="164"/>
    </location>
</feature>
<evidence type="ECO:0000256" key="1">
    <source>
        <dbReference type="ARBA" id="ARBA00022737"/>
    </source>
</evidence>
<dbReference type="AlphaFoldDB" id="A0A5S9IRD1"/>
<feature type="compositionally biased region" description="Acidic residues" evidence="2">
    <location>
        <begin position="171"/>
        <end position="191"/>
    </location>
</feature>
<name>A0A5S9IRD1_UABAM</name>
<accession>A0A5S9IRD1</accession>
<dbReference type="PANTHER" id="PTHR43215:SF14">
    <property type="entry name" value="RADIAL SPOKE HEAD 1 HOMOLOG"/>
    <property type="match status" value="1"/>
</dbReference>
<dbReference type="Pfam" id="PF02493">
    <property type="entry name" value="MORN"/>
    <property type="match status" value="3"/>
</dbReference>
<dbReference type="Gene3D" id="2.20.110.10">
    <property type="entry name" value="Histone H3 K4-specific methyltransferase SET7/9 N-terminal domain"/>
    <property type="match status" value="2"/>
</dbReference>
<reference evidence="3 4" key="1">
    <citation type="submission" date="2019-08" db="EMBL/GenBank/DDBJ databases">
        <title>Complete genome sequence of Candidatus Uab amorphum.</title>
        <authorList>
            <person name="Shiratori T."/>
            <person name="Suzuki S."/>
            <person name="Kakizawa Y."/>
            <person name="Ishida K."/>
        </authorList>
    </citation>
    <scope>NUCLEOTIDE SEQUENCE [LARGE SCALE GENOMIC DNA]</scope>
    <source>
        <strain evidence="3 4">SRT547</strain>
    </source>
</reference>
<evidence type="ECO:0000313" key="3">
    <source>
        <dbReference type="EMBL" id="BBM86689.1"/>
    </source>
</evidence>
<feature type="compositionally biased region" description="Basic and acidic residues" evidence="2">
    <location>
        <begin position="136"/>
        <end position="148"/>
    </location>
</feature>
<dbReference type="SUPFAM" id="SSF82185">
    <property type="entry name" value="Histone H3 K4-specific methyltransferase SET7/9 N-terminal domain"/>
    <property type="match status" value="1"/>
</dbReference>
<feature type="region of interest" description="Disordered" evidence="2">
    <location>
        <begin position="130"/>
        <end position="191"/>
    </location>
</feature>
<dbReference type="Proteomes" id="UP000326354">
    <property type="component" value="Chromosome"/>
</dbReference>
<dbReference type="RefSeq" id="WP_173013564.1">
    <property type="nucleotide sequence ID" value="NZ_AP019860.1"/>
</dbReference>
<gene>
    <name evidence="3" type="ORF">UABAM_05075</name>
</gene>
<sequence>MQIGKILLYMCILLSTVIYADLEILKIEITRTETQIAGDGDLLHYAYGNVYRNSINQYGKKKRLPSLNNVFLGELRDMRRLSKMGWYVVGDMSYQQRKNFRWGRSYRIAGKRYTSFLGLGNHFPRRTRRYRKHRNPFNDRNDYYNRDNDYDEEYTDEYDNDDYEDERRNYEDDEQYSDEEYDEEYYDDESDEYYDDEDYREEDDTYAQHENLRKFRREIKRLAFLLTTEENLNTRAQIFGDHFSHITKNHNGLARKIDAALAKESQRTKGIFFSTAIQHCIKSGTTYGFSYYLSRLHKLVNNEDTSIYAQNYRDGSRYMGDWVSHQRHGYGILTKERGARYVGQWRYDKRNGVGLYEWNDGSFYIGDWNDGRKHGYGTLVSRDGHIHRQGWWRNNRFVGKNYRED</sequence>
<dbReference type="PANTHER" id="PTHR43215">
    <property type="entry name" value="RADIAL SPOKE HEAD 1 HOMOLOG"/>
    <property type="match status" value="1"/>
</dbReference>
<keyword evidence="4" id="KW-1185">Reference proteome</keyword>
<dbReference type="InterPro" id="IPR003409">
    <property type="entry name" value="MORN"/>
</dbReference>
<proteinExistence type="predicted"/>
<organism evidence="3 4">
    <name type="scientific">Uabimicrobium amorphum</name>
    <dbReference type="NCBI Taxonomy" id="2596890"/>
    <lineage>
        <taxon>Bacteria</taxon>
        <taxon>Pseudomonadati</taxon>
        <taxon>Planctomycetota</taxon>
        <taxon>Candidatus Uabimicrobiia</taxon>
        <taxon>Candidatus Uabimicrobiales</taxon>
        <taxon>Candidatus Uabimicrobiaceae</taxon>
        <taxon>Candidatus Uabimicrobium</taxon>
    </lineage>
</organism>
<evidence type="ECO:0000256" key="2">
    <source>
        <dbReference type="SAM" id="MobiDB-lite"/>
    </source>
</evidence>
<dbReference type="SMART" id="SM00698">
    <property type="entry name" value="MORN"/>
    <property type="match status" value="3"/>
</dbReference>
<dbReference type="KEGG" id="uam:UABAM_05075"/>
<dbReference type="EMBL" id="AP019860">
    <property type="protein sequence ID" value="BBM86689.1"/>
    <property type="molecule type" value="Genomic_DNA"/>
</dbReference>
<evidence type="ECO:0000313" key="4">
    <source>
        <dbReference type="Proteomes" id="UP000326354"/>
    </source>
</evidence>
<protein>
    <submittedName>
        <fullName evidence="3">Uncharacterized protein</fullName>
    </submittedName>
</protein>